<evidence type="ECO:0008006" key="3">
    <source>
        <dbReference type="Google" id="ProtNLM"/>
    </source>
</evidence>
<evidence type="ECO:0000313" key="2">
    <source>
        <dbReference type="Proteomes" id="UP001525890"/>
    </source>
</evidence>
<comment type="caution">
    <text evidence="1">The sequence shown here is derived from an EMBL/GenBank/DDBJ whole genome shotgun (WGS) entry which is preliminary data.</text>
</comment>
<protein>
    <recommendedName>
        <fullName evidence="3">PIN domain-containing protein</fullName>
    </recommendedName>
</protein>
<sequence>MDLIVDTNILSYQFNGREKRNQDERLAISSITANEFLVDESDYYVIHPAKYLSHFSVAEDSNFVVPKHFKDHKAARMRAFQTDQIVIDFNNQFAPYREFGNEAIAEIINKKHLNIYKMSIAYLPKKEQKNILKRLKYIFENDYYCYSLTRSAIDQALNLFSKFVSEHNCKADIRNTINDLLILSTAIDREKKFRSGDNLLNRFAAKYYQAPITVNKENDELLIDFSQQPVESKESRESKGYINKGWSYVLRNNQPSLDP</sequence>
<gene>
    <name evidence="1" type="ORF">NG799_21730</name>
</gene>
<dbReference type="RefSeq" id="WP_368008415.1">
    <property type="nucleotide sequence ID" value="NZ_JAMXFF010000040.1"/>
</dbReference>
<organism evidence="1 2">
    <name type="scientific">Laspinema palackyanum D2a</name>
    <dbReference type="NCBI Taxonomy" id="2953684"/>
    <lineage>
        <taxon>Bacteria</taxon>
        <taxon>Bacillati</taxon>
        <taxon>Cyanobacteriota</taxon>
        <taxon>Cyanophyceae</taxon>
        <taxon>Oscillatoriophycideae</taxon>
        <taxon>Oscillatoriales</taxon>
        <taxon>Laspinemataceae</taxon>
        <taxon>Laspinema</taxon>
        <taxon>Laspinema palackyanum</taxon>
    </lineage>
</organism>
<name>A0ABT2MW37_9CYAN</name>
<reference evidence="1 2" key="1">
    <citation type="journal article" date="2022" name="Front. Microbiol.">
        <title>High genomic differentiation and limited gene flow indicate recent cryptic speciation within the genus Laspinema (cyanobacteria).</title>
        <authorList>
            <person name="Stanojkovic A."/>
            <person name="Skoupy S."/>
            <person name="Skaloud P."/>
            <person name="Dvorak P."/>
        </authorList>
    </citation>
    <scope>NUCLEOTIDE SEQUENCE [LARGE SCALE GENOMIC DNA]</scope>
    <source>
        <strain evidence="1 2">D2a</strain>
    </source>
</reference>
<accession>A0ABT2MW37</accession>
<dbReference type="Proteomes" id="UP001525890">
    <property type="component" value="Unassembled WGS sequence"/>
</dbReference>
<evidence type="ECO:0000313" key="1">
    <source>
        <dbReference type="EMBL" id="MCT7968935.1"/>
    </source>
</evidence>
<dbReference type="EMBL" id="JAMXFF010000040">
    <property type="protein sequence ID" value="MCT7968935.1"/>
    <property type="molecule type" value="Genomic_DNA"/>
</dbReference>
<keyword evidence="2" id="KW-1185">Reference proteome</keyword>
<proteinExistence type="predicted"/>